<proteinExistence type="predicted"/>
<gene>
    <name evidence="1" type="ORF">BLNAU_1071</name>
</gene>
<reference evidence="1 2" key="1">
    <citation type="journal article" date="2022" name="bioRxiv">
        <title>Genomics of Preaxostyla Flagellates Illuminates Evolutionary Transitions and the Path Towards Mitochondrial Loss.</title>
        <authorList>
            <person name="Novak L.V.F."/>
            <person name="Treitli S.C."/>
            <person name="Pyrih J."/>
            <person name="Halakuc P."/>
            <person name="Pipaliya S.V."/>
            <person name="Vacek V."/>
            <person name="Brzon O."/>
            <person name="Soukal P."/>
            <person name="Eme L."/>
            <person name="Dacks J.B."/>
            <person name="Karnkowska A."/>
            <person name="Elias M."/>
            <person name="Hampl V."/>
        </authorList>
    </citation>
    <scope>NUCLEOTIDE SEQUENCE [LARGE SCALE GENOMIC DNA]</scope>
    <source>
        <strain evidence="1">NAU3</strain>
        <tissue evidence="1">Gut</tissue>
    </source>
</reference>
<name>A0ABQ9YJQ2_9EUKA</name>
<dbReference type="EMBL" id="JARBJD010000004">
    <property type="protein sequence ID" value="KAK2963990.1"/>
    <property type="molecule type" value="Genomic_DNA"/>
</dbReference>
<keyword evidence="2" id="KW-1185">Reference proteome</keyword>
<comment type="caution">
    <text evidence="1">The sequence shown here is derived from an EMBL/GenBank/DDBJ whole genome shotgun (WGS) entry which is preliminary data.</text>
</comment>
<sequence length="346" mass="39105">MIQQLSVSESHKSPSPSSFLDIDLDSIDTLDKASSFLLSLVASIQDGSALDNTAAHNALIFFRILKPHRNSLFTSEQLLFELVSTPDKSGQGFITQMIPLLTCHNPEIVMSALELVYSITNNLPITQRLKVTEAGFFTLLPTTFFEQMIHLTLPSELYLIRIVFWSLLLGTPVLTSRVCESTDLTASMIHQTLYDSLIVPLEGFFHFLCRNRYEIKDETDSYYIAWVIGLLPRIAPYHAQTTQAVQRSSMSLAFCSGLSFFTTNFLKECFLNELRDGIRSWSKAETDVRNRSKVILRRLNEEGLSDTLEQHIQTQGFDDNNDMDIFTAALSIHLLGGNIPYIDPDY</sequence>
<protein>
    <submittedName>
        <fullName evidence="1">Uncharacterized protein</fullName>
    </submittedName>
</protein>
<accession>A0ABQ9YJQ2</accession>
<evidence type="ECO:0000313" key="2">
    <source>
        <dbReference type="Proteomes" id="UP001281761"/>
    </source>
</evidence>
<organism evidence="1 2">
    <name type="scientific">Blattamonas nauphoetae</name>
    <dbReference type="NCBI Taxonomy" id="2049346"/>
    <lineage>
        <taxon>Eukaryota</taxon>
        <taxon>Metamonada</taxon>
        <taxon>Preaxostyla</taxon>
        <taxon>Oxymonadida</taxon>
        <taxon>Blattamonas</taxon>
    </lineage>
</organism>
<dbReference type="Proteomes" id="UP001281761">
    <property type="component" value="Unassembled WGS sequence"/>
</dbReference>
<evidence type="ECO:0000313" key="1">
    <source>
        <dbReference type="EMBL" id="KAK2963990.1"/>
    </source>
</evidence>